<dbReference type="SUPFAM" id="SSF69118">
    <property type="entry name" value="AhpD-like"/>
    <property type="match status" value="1"/>
</dbReference>
<evidence type="ECO:0000313" key="3">
    <source>
        <dbReference type="Proteomes" id="UP000182975"/>
    </source>
</evidence>
<keyword evidence="2" id="KW-0575">Peroxidase</keyword>
<protein>
    <submittedName>
        <fullName evidence="2">Alkylhydroperoxidase/carboxymuconolactone decarboxylase family protein</fullName>
    </submittedName>
</protein>
<dbReference type="NCBIfam" id="TIGR04169">
    <property type="entry name" value="perox_w_seleSAM"/>
    <property type="match status" value="1"/>
</dbReference>
<organism evidence="2 3">
    <name type="scientific">Denitrobacterium detoxificans</name>
    <dbReference type="NCBI Taxonomy" id="79604"/>
    <lineage>
        <taxon>Bacteria</taxon>
        <taxon>Bacillati</taxon>
        <taxon>Actinomycetota</taxon>
        <taxon>Coriobacteriia</taxon>
        <taxon>Eggerthellales</taxon>
        <taxon>Eggerthellaceae</taxon>
        <taxon>Denitrobacterium</taxon>
    </lineage>
</organism>
<feature type="domain" description="Carboxymuconolactone decarboxylase-like" evidence="1">
    <location>
        <begin position="23"/>
        <end position="105"/>
    </location>
</feature>
<keyword evidence="3" id="KW-1185">Reference proteome</keyword>
<reference evidence="3" key="1">
    <citation type="submission" date="2016-10" db="EMBL/GenBank/DDBJ databases">
        <authorList>
            <person name="Varghese N."/>
        </authorList>
    </citation>
    <scope>NUCLEOTIDE SEQUENCE [LARGE SCALE GENOMIC DNA]</scope>
    <source>
        <strain evidence="3">DSM 21843</strain>
    </source>
</reference>
<dbReference type="STRING" id="79604.AAY81_03225"/>
<dbReference type="InterPro" id="IPR003779">
    <property type="entry name" value="CMD-like"/>
</dbReference>
<dbReference type="Proteomes" id="UP000182975">
    <property type="component" value="Unassembled WGS sequence"/>
</dbReference>
<dbReference type="Gene3D" id="1.20.1290.10">
    <property type="entry name" value="AhpD-like"/>
    <property type="match status" value="1"/>
</dbReference>
<evidence type="ECO:0000313" key="2">
    <source>
        <dbReference type="EMBL" id="SEO61625.1"/>
    </source>
</evidence>
<dbReference type="PANTHER" id="PTHR33930">
    <property type="entry name" value="ALKYL HYDROPEROXIDE REDUCTASE AHPD"/>
    <property type="match status" value="1"/>
</dbReference>
<dbReference type="RefSeq" id="WP_066661297.1">
    <property type="nucleotide sequence ID" value="NZ_CP011402.1"/>
</dbReference>
<dbReference type="KEGG" id="ddt:AAY81_03225"/>
<dbReference type="PANTHER" id="PTHR33930:SF2">
    <property type="entry name" value="BLR3452 PROTEIN"/>
    <property type="match status" value="1"/>
</dbReference>
<dbReference type="InterPro" id="IPR026445">
    <property type="entry name" value="AlkhydPrxdase/COmuclacdeCOase"/>
</dbReference>
<dbReference type="PATRIC" id="fig|79604.3.peg.656"/>
<dbReference type="OrthoDB" id="9801997at2"/>
<dbReference type="EMBL" id="FOEC01000003">
    <property type="protein sequence ID" value="SEO61625.1"/>
    <property type="molecule type" value="Genomic_DNA"/>
</dbReference>
<dbReference type="Pfam" id="PF02627">
    <property type="entry name" value="CMD"/>
    <property type="match status" value="1"/>
</dbReference>
<dbReference type="InterPro" id="IPR029032">
    <property type="entry name" value="AhpD-like"/>
</dbReference>
<dbReference type="GO" id="GO:0051920">
    <property type="term" value="F:peroxiredoxin activity"/>
    <property type="evidence" value="ECO:0007669"/>
    <property type="project" value="InterPro"/>
</dbReference>
<evidence type="ECO:0000259" key="1">
    <source>
        <dbReference type="Pfam" id="PF02627"/>
    </source>
</evidence>
<dbReference type="AlphaFoldDB" id="A0A172RXH0"/>
<proteinExistence type="predicted"/>
<sequence>METYYNPADLANFSPDGVGALSPELWDKYMAYYGSVFQDGALTGREKSLIALAVAAAVQCPYCIDAYTNACLQQGCSQEEIGEAFHVTNAIRGGAALAHAVQAVKIIEDQEL</sequence>
<dbReference type="InterPro" id="IPR004675">
    <property type="entry name" value="AhpD_core"/>
</dbReference>
<gene>
    <name evidence="2" type="ORF">SAMN02910314_00671</name>
</gene>
<name>A0A172RXH0_9ACTN</name>
<keyword evidence="2" id="KW-0560">Oxidoreductase</keyword>
<dbReference type="NCBIfam" id="TIGR00778">
    <property type="entry name" value="ahpD_dom"/>
    <property type="match status" value="1"/>
</dbReference>
<accession>A0A172RXH0</accession>